<sequence>MDAYVNPYREFIDVLAHRHAGEHRKALTGELIAAYAEMNNLLASTKGKLTAPVWYDCADELERCTSIYTTAWRRFASEISQFLLDADLDVSPSLGPETTQAFQASVDGLRAALDVMRRASRQVGCESWIA</sequence>
<protein>
    <submittedName>
        <fullName evidence="1">Uncharacterized protein</fullName>
    </submittedName>
</protein>
<dbReference type="AlphaFoldDB" id="A0A939JKZ7"/>
<keyword evidence="2" id="KW-1185">Reference proteome</keyword>
<name>A0A939JKZ7_9ACTN</name>
<dbReference type="EMBL" id="JAFLRJ010000262">
    <property type="protein sequence ID" value="MBO0515209.1"/>
    <property type="molecule type" value="Genomic_DNA"/>
</dbReference>
<gene>
    <name evidence="1" type="ORF">J0695_25935</name>
</gene>
<reference evidence="1" key="1">
    <citation type="submission" date="2021-03" db="EMBL/GenBank/DDBJ databases">
        <title>Streptomyces poriferae sp. nov., a novel marine sponge-derived Actinobacteria species with anti-MRSA activity.</title>
        <authorList>
            <person name="Sandoval-Powers M."/>
            <person name="Kralova S."/>
            <person name="Nguyen G.-S."/>
            <person name="Fawwal D."/>
            <person name="Degnes K."/>
            <person name="Klinkenberg G."/>
            <person name="Sletta H."/>
            <person name="Wentzel A."/>
            <person name="Liles M.R."/>
        </authorList>
    </citation>
    <scope>NUCLEOTIDE SEQUENCE</scope>
    <source>
        <strain evidence="1">DSM 41794</strain>
    </source>
</reference>
<organism evidence="1 2">
    <name type="scientific">Streptomyces beijiangensis</name>
    <dbReference type="NCBI Taxonomy" id="163361"/>
    <lineage>
        <taxon>Bacteria</taxon>
        <taxon>Bacillati</taxon>
        <taxon>Actinomycetota</taxon>
        <taxon>Actinomycetes</taxon>
        <taxon>Kitasatosporales</taxon>
        <taxon>Streptomycetaceae</taxon>
        <taxon>Streptomyces</taxon>
    </lineage>
</organism>
<evidence type="ECO:0000313" key="1">
    <source>
        <dbReference type="EMBL" id="MBO0515209.1"/>
    </source>
</evidence>
<dbReference type="Proteomes" id="UP000664167">
    <property type="component" value="Unassembled WGS sequence"/>
</dbReference>
<dbReference type="RefSeq" id="WP_206965827.1">
    <property type="nucleotide sequence ID" value="NZ_BAAAJJ010000005.1"/>
</dbReference>
<comment type="caution">
    <text evidence="1">The sequence shown here is derived from an EMBL/GenBank/DDBJ whole genome shotgun (WGS) entry which is preliminary data.</text>
</comment>
<accession>A0A939JKZ7</accession>
<evidence type="ECO:0000313" key="2">
    <source>
        <dbReference type="Proteomes" id="UP000664167"/>
    </source>
</evidence>
<proteinExistence type="predicted"/>